<sequence>MTSNSRDIHARLDPQTVERYFNSTNTVVHLLSNNPRCELRVDPSTQSIQLLVPNDFSEPDVGYFENIKVDYLADVNFYRITLYADGMHYAAYSFIAQIVEELHKGNHLSIAIAQSIDEHRLLLQNRKILSAEMQTGLIGELLLLAYLCSVDPISALSSWIGPQAEQHDFAFGSFDLEVKTTTGENRIHRIGSANQLEASSNRELWFLSIQITAAGSARNGFGLTTLINVIRKYLGPHTTQFNDYLNCLGWWDKDIDSYKARYVLRSVPAFFLVNEQFPALRNSTLSKGICHYEYLSDISYRTDISHLMAQRAPDPLTEFLNYTDAHFGGLNAKL</sequence>
<organism evidence="1 2">
    <name type="scientific">Glutamicibacter ardleyensis</name>
    <dbReference type="NCBI Taxonomy" id="225894"/>
    <lineage>
        <taxon>Bacteria</taxon>
        <taxon>Bacillati</taxon>
        <taxon>Actinomycetota</taxon>
        <taxon>Actinomycetes</taxon>
        <taxon>Micrococcales</taxon>
        <taxon>Micrococcaceae</taxon>
        <taxon>Glutamicibacter</taxon>
    </lineage>
</organism>
<accession>A0ABQ2DB28</accession>
<proteinExistence type="predicted"/>
<gene>
    <name evidence="1" type="ORF">GCM10007173_05600</name>
</gene>
<protein>
    <recommendedName>
        <fullName evidence="3">PD-(D/E)XK motif protein</fullName>
    </recommendedName>
</protein>
<evidence type="ECO:0000313" key="1">
    <source>
        <dbReference type="EMBL" id="GGJ49940.1"/>
    </source>
</evidence>
<dbReference type="InterPro" id="IPR025534">
    <property type="entry name" value="DUF4420"/>
</dbReference>
<dbReference type="Proteomes" id="UP000606115">
    <property type="component" value="Unassembled WGS sequence"/>
</dbReference>
<dbReference type="Pfam" id="PF14390">
    <property type="entry name" value="DUF4420"/>
    <property type="match status" value="1"/>
</dbReference>
<evidence type="ECO:0000313" key="2">
    <source>
        <dbReference type="Proteomes" id="UP000606115"/>
    </source>
</evidence>
<evidence type="ECO:0008006" key="3">
    <source>
        <dbReference type="Google" id="ProtNLM"/>
    </source>
</evidence>
<reference evidence="2" key="1">
    <citation type="journal article" date="2019" name="Int. J. Syst. Evol. Microbiol.">
        <title>The Global Catalogue of Microorganisms (GCM) 10K type strain sequencing project: providing services to taxonomists for standard genome sequencing and annotation.</title>
        <authorList>
            <consortium name="The Broad Institute Genomics Platform"/>
            <consortium name="The Broad Institute Genome Sequencing Center for Infectious Disease"/>
            <person name="Wu L."/>
            <person name="Ma J."/>
        </authorList>
    </citation>
    <scope>NUCLEOTIDE SEQUENCE [LARGE SCALE GENOMIC DNA]</scope>
    <source>
        <strain evidence="2">CGMCC 1.3685</strain>
    </source>
</reference>
<dbReference type="GeneID" id="303302959"/>
<name>A0ABQ2DB28_9MICC</name>
<keyword evidence="2" id="KW-1185">Reference proteome</keyword>
<dbReference type="RefSeq" id="WP_188683504.1">
    <property type="nucleotide sequence ID" value="NZ_BMKX01000001.1"/>
</dbReference>
<dbReference type="EMBL" id="BMKX01000001">
    <property type="protein sequence ID" value="GGJ49940.1"/>
    <property type="molecule type" value="Genomic_DNA"/>
</dbReference>
<comment type="caution">
    <text evidence="1">The sequence shown here is derived from an EMBL/GenBank/DDBJ whole genome shotgun (WGS) entry which is preliminary data.</text>
</comment>